<comment type="caution">
    <text evidence="1">The sequence shown here is derived from an EMBL/GenBank/DDBJ whole genome shotgun (WGS) entry which is preliminary data.</text>
</comment>
<accession>A0A4Z1E0M4</accession>
<proteinExistence type="predicted"/>
<organism evidence="1 2">
    <name type="scientific">Serinibacter arcticus</name>
    <dbReference type="NCBI Taxonomy" id="1655435"/>
    <lineage>
        <taxon>Bacteria</taxon>
        <taxon>Bacillati</taxon>
        <taxon>Actinomycetota</taxon>
        <taxon>Actinomycetes</taxon>
        <taxon>Micrococcales</taxon>
        <taxon>Beutenbergiaceae</taxon>
        <taxon>Serinibacter</taxon>
    </lineage>
</organism>
<evidence type="ECO:0008006" key="3">
    <source>
        <dbReference type="Google" id="ProtNLM"/>
    </source>
</evidence>
<protein>
    <recommendedName>
        <fullName evidence="3">VWFA domain-containing protein</fullName>
    </recommendedName>
</protein>
<reference evidence="1 2" key="1">
    <citation type="submission" date="2018-11" db="EMBL/GenBank/DDBJ databases">
        <title>Complete genome sequencing of the Actinobacteria Serinibacter sp. K3-2.</title>
        <authorList>
            <person name="Rakitin A.L."/>
            <person name="Beletsky A.V."/>
            <person name="Mardanov A.V."/>
            <person name="Ravin N.V."/>
            <person name="Gromova A.S."/>
            <person name="Filippova S.N."/>
            <person name="Gal'Chenko V.F."/>
        </authorList>
    </citation>
    <scope>NUCLEOTIDE SEQUENCE [LARGE SCALE GENOMIC DNA]</scope>
    <source>
        <strain evidence="1 2">K3-2</strain>
    </source>
</reference>
<evidence type="ECO:0000313" key="1">
    <source>
        <dbReference type="EMBL" id="TGO04628.1"/>
    </source>
</evidence>
<dbReference type="Proteomes" id="UP000297318">
    <property type="component" value="Unassembled WGS sequence"/>
</dbReference>
<sequence length="334" mass="36382">MGSGAWSDSTYRTAAAFRRSAGDDDFGYTAATRARPQREWRADPALDPLGVSLREARDSAEHPRSTPIVVLFDVTGSMGQVPRIVQAKMSGLLGLLERQGYVSDPQIMFGAIGDADSDRVPLQVGQFESDNRMDDQLRSIFLEGNGGGQKSESYELAAYFVARHTATDHWDRRGRKGYLFVIGDELNKRRLEARHVRRVIGDPVLRDLAVADVWAQVQERWETFYVLPRQTAYYDDPQVNEHWRALLGERLLRLEDPAAVAELIATTIGLMEDSVDLDEGLANLTAIGSPAGDVVGRALATVARPGGGGRGPARRGGGAVGLLPPGLDVADDLA</sequence>
<dbReference type="RefSeq" id="WP_199241597.1">
    <property type="nucleotide sequence ID" value="NZ_RHPJ01000003.1"/>
</dbReference>
<keyword evidence="2" id="KW-1185">Reference proteome</keyword>
<dbReference type="EMBL" id="RHPJ01000003">
    <property type="protein sequence ID" value="TGO04628.1"/>
    <property type="molecule type" value="Genomic_DNA"/>
</dbReference>
<dbReference type="AlphaFoldDB" id="A0A4Z1E0M4"/>
<evidence type="ECO:0000313" key="2">
    <source>
        <dbReference type="Proteomes" id="UP000297318"/>
    </source>
</evidence>
<name>A0A4Z1E0M4_9MICO</name>
<gene>
    <name evidence="1" type="ORF">SERN_2221</name>
</gene>